<dbReference type="Proteomes" id="UP001155660">
    <property type="component" value="Chromosome B19"/>
</dbReference>
<keyword evidence="1" id="KW-0472">Membrane</keyword>
<protein>
    <submittedName>
        <fullName evidence="4">Uncharacterized protein LOC109069883</fullName>
    </submittedName>
</protein>
<dbReference type="SMART" id="SM00409">
    <property type="entry name" value="IG"/>
    <property type="match status" value="2"/>
</dbReference>
<evidence type="ECO:0000259" key="3">
    <source>
        <dbReference type="PROSITE" id="PS50835"/>
    </source>
</evidence>
<feature type="transmembrane region" description="Helical" evidence="1">
    <location>
        <begin position="231"/>
        <end position="253"/>
    </location>
</feature>
<keyword evidence="1" id="KW-1133">Transmembrane helix</keyword>
<dbReference type="InterPro" id="IPR007110">
    <property type="entry name" value="Ig-like_dom"/>
</dbReference>
<reference evidence="4" key="1">
    <citation type="submission" date="2025-08" db="UniProtKB">
        <authorList>
            <consortium name="RefSeq"/>
        </authorList>
    </citation>
    <scope>IDENTIFICATION</scope>
    <source>
        <tissue evidence="4">Muscle</tissue>
    </source>
</reference>
<keyword evidence="1" id="KW-0812">Transmembrane</keyword>
<evidence type="ECO:0000313" key="4">
    <source>
        <dbReference type="RefSeq" id="XP_042601993.1"/>
    </source>
</evidence>
<dbReference type="OrthoDB" id="8839352at2759"/>
<evidence type="ECO:0000256" key="1">
    <source>
        <dbReference type="SAM" id="Phobius"/>
    </source>
</evidence>
<feature type="chain" id="PRO_5040469842" evidence="2">
    <location>
        <begin position="24"/>
        <end position="276"/>
    </location>
</feature>
<organism evidence="4">
    <name type="scientific">Cyprinus carpio</name>
    <name type="common">Common carp</name>
    <dbReference type="NCBI Taxonomy" id="7962"/>
    <lineage>
        <taxon>Eukaryota</taxon>
        <taxon>Metazoa</taxon>
        <taxon>Chordata</taxon>
        <taxon>Craniata</taxon>
        <taxon>Vertebrata</taxon>
        <taxon>Euteleostomi</taxon>
        <taxon>Actinopterygii</taxon>
        <taxon>Neopterygii</taxon>
        <taxon>Teleostei</taxon>
        <taxon>Ostariophysi</taxon>
        <taxon>Cypriniformes</taxon>
        <taxon>Cyprinidae</taxon>
        <taxon>Cyprininae</taxon>
        <taxon>Cyprinus</taxon>
    </lineage>
</organism>
<gene>
    <name evidence="4" type="primary">LOC109069883</name>
</gene>
<feature type="signal peptide" evidence="2">
    <location>
        <begin position="1"/>
        <end position="23"/>
    </location>
</feature>
<sequence>MFSNLLRLLFCFICYSGTPRAGTKLVHVTGKKGDSVILPCEFEATQISHYHLSSWSKTIYVCQNEECESENGRVFKQGNCDVVIKDLSFSDAGKYVLRVNYNNAQSMLERLTLEYYLHIQDEISVKMGEELKLDVLLTNTEKVVHQNKISTEWTEVWKRRAGVRSDQLTVRDGNLNINALTFTDAGTYRVLDFDDEILITVTVTGSGTDSKGNQTDDDKTDDTKQVSVLDWIMRVGMGFSVFLLGLVLITFIIRNPQPVHYAFYGYNNFRQYMLSN</sequence>
<dbReference type="GeneID" id="109069883"/>
<dbReference type="PROSITE" id="PS50835">
    <property type="entry name" value="IG_LIKE"/>
    <property type="match status" value="1"/>
</dbReference>
<proteinExistence type="predicted"/>
<feature type="domain" description="Ig-like" evidence="3">
    <location>
        <begin position="19"/>
        <end position="114"/>
    </location>
</feature>
<dbReference type="AlphaFoldDB" id="A0A9Q9XHM3"/>
<dbReference type="RefSeq" id="XP_042601993.1">
    <property type="nucleotide sequence ID" value="XM_042746059.1"/>
</dbReference>
<dbReference type="InterPro" id="IPR003599">
    <property type="entry name" value="Ig_sub"/>
</dbReference>
<name>A0A9Q9XHM3_CYPCA</name>
<evidence type="ECO:0000256" key="2">
    <source>
        <dbReference type="SAM" id="SignalP"/>
    </source>
</evidence>
<keyword evidence="2" id="KW-0732">Signal</keyword>
<accession>A0A9Q9XHM3</accession>
<dbReference type="KEGG" id="ccar:109069883"/>